<comment type="similarity">
    <text evidence="7">Belongs to the dihydrofolate reductase family.</text>
</comment>
<protein>
    <recommendedName>
        <fullName evidence="3">Dihydrofolate reductase</fullName>
        <ecNumber evidence="2">1.5.1.3</ecNumber>
    </recommendedName>
</protein>
<dbReference type="PANTHER" id="PTHR48069:SF3">
    <property type="entry name" value="DIHYDROFOLATE REDUCTASE"/>
    <property type="match status" value="1"/>
</dbReference>
<gene>
    <name evidence="9" type="ORF">PENSTE_c020G00312</name>
</gene>
<dbReference type="InterPro" id="IPR024072">
    <property type="entry name" value="DHFR-like_dom_sf"/>
</dbReference>
<dbReference type="GO" id="GO:0005739">
    <property type="term" value="C:mitochondrion"/>
    <property type="evidence" value="ECO:0007669"/>
    <property type="project" value="TreeGrafter"/>
</dbReference>
<dbReference type="GO" id="GO:0050661">
    <property type="term" value="F:NADP binding"/>
    <property type="evidence" value="ECO:0007669"/>
    <property type="project" value="InterPro"/>
</dbReference>
<evidence type="ECO:0000313" key="9">
    <source>
        <dbReference type="EMBL" id="OQE17585.1"/>
    </source>
</evidence>
<evidence type="ECO:0000313" key="10">
    <source>
        <dbReference type="Proteomes" id="UP000191285"/>
    </source>
</evidence>
<evidence type="ECO:0000259" key="8">
    <source>
        <dbReference type="PROSITE" id="PS51330"/>
    </source>
</evidence>
<keyword evidence="10" id="KW-1185">Reference proteome</keyword>
<name>A0A1V6SU92_9EURO</name>
<evidence type="ECO:0000256" key="1">
    <source>
        <dbReference type="ARBA" id="ARBA00004903"/>
    </source>
</evidence>
<dbReference type="PROSITE" id="PS51330">
    <property type="entry name" value="DHFR_2"/>
    <property type="match status" value="1"/>
</dbReference>
<evidence type="ECO:0000256" key="7">
    <source>
        <dbReference type="RuleBase" id="RU004474"/>
    </source>
</evidence>
<keyword evidence="4" id="KW-0554">One-carbon metabolism</keyword>
<reference evidence="10" key="1">
    <citation type="journal article" date="2017" name="Nat. Microbiol.">
        <title>Global analysis of biosynthetic gene clusters reveals vast potential of secondary metabolite production in Penicillium species.</title>
        <authorList>
            <person name="Nielsen J.C."/>
            <person name="Grijseels S."/>
            <person name="Prigent S."/>
            <person name="Ji B."/>
            <person name="Dainat J."/>
            <person name="Nielsen K.F."/>
            <person name="Frisvad J.C."/>
            <person name="Workman M."/>
            <person name="Nielsen J."/>
        </authorList>
    </citation>
    <scope>NUCLEOTIDE SEQUENCE [LARGE SCALE GENOMIC DNA]</scope>
    <source>
        <strain evidence="10">IBT 24891</strain>
    </source>
</reference>
<evidence type="ECO:0000256" key="5">
    <source>
        <dbReference type="ARBA" id="ARBA00022857"/>
    </source>
</evidence>
<dbReference type="GO" id="GO:0046654">
    <property type="term" value="P:tetrahydrofolate biosynthetic process"/>
    <property type="evidence" value="ECO:0007669"/>
    <property type="project" value="UniProtKB-UniPathway"/>
</dbReference>
<dbReference type="InterPro" id="IPR017925">
    <property type="entry name" value="DHFR_CS"/>
</dbReference>
<dbReference type="InterPro" id="IPR001796">
    <property type="entry name" value="DHFR_dom"/>
</dbReference>
<dbReference type="GO" id="GO:0046655">
    <property type="term" value="P:folic acid metabolic process"/>
    <property type="evidence" value="ECO:0007669"/>
    <property type="project" value="TreeGrafter"/>
</dbReference>
<dbReference type="SUPFAM" id="SSF53597">
    <property type="entry name" value="Dihydrofolate reductase-like"/>
    <property type="match status" value="1"/>
</dbReference>
<evidence type="ECO:0000256" key="2">
    <source>
        <dbReference type="ARBA" id="ARBA00012856"/>
    </source>
</evidence>
<evidence type="ECO:0000256" key="4">
    <source>
        <dbReference type="ARBA" id="ARBA00022563"/>
    </source>
</evidence>
<dbReference type="GO" id="GO:0004146">
    <property type="term" value="F:dihydrofolate reductase activity"/>
    <property type="evidence" value="ECO:0007669"/>
    <property type="project" value="UniProtKB-EC"/>
</dbReference>
<dbReference type="OrthoDB" id="414698at2759"/>
<dbReference type="AlphaFoldDB" id="A0A1V6SU92"/>
<dbReference type="EMBL" id="MLKD01000020">
    <property type="protein sequence ID" value="OQE17585.1"/>
    <property type="molecule type" value="Genomic_DNA"/>
</dbReference>
<evidence type="ECO:0000256" key="6">
    <source>
        <dbReference type="ARBA" id="ARBA00023002"/>
    </source>
</evidence>
<dbReference type="CDD" id="cd00209">
    <property type="entry name" value="DHFR"/>
    <property type="match status" value="1"/>
</dbReference>
<dbReference type="PROSITE" id="PS00075">
    <property type="entry name" value="DHFR_1"/>
    <property type="match status" value="1"/>
</dbReference>
<comment type="pathway">
    <text evidence="1">Cofactor biosynthesis; tetrahydrofolate biosynthesis; 5,6,7,8-tetrahydrofolate from 7,8-dihydrofolate: step 1/1.</text>
</comment>
<proteinExistence type="inferred from homology"/>
<feature type="domain" description="DHFR" evidence="8">
    <location>
        <begin position="14"/>
        <end position="287"/>
    </location>
</feature>
<dbReference type="EC" id="1.5.1.3" evidence="2"/>
<accession>A0A1V6SU92</accession>
<organism evidence="9 10">
    <name type="scientific">Penicillium steckii</name>
    <dbReference type="NCBI Taxonomy" id="303698"/>
    <lineage>
        <taxon>Eukaryota</taxon>
        <taxon>Fungi</taxon>
        <taxon>Dikarya</taxon>
        <taxon>Ascomycota</taxon>
        <taxon>Pezizomycotina</taxon>
        <taxon>Eurotiomycetes</taxon>
        <taxon>Eurotiomycetidae</taxon>
        <taxon>Eurotiales</taxon>
        <taxon>Aspergillaceae</taxon>
        <taxon>Penicillium</taxon>
    </lineage>
</organism>
<dbReference type="GO" id="GO:0006730">
    <property type="term" value="P:one-carbon metabolic process"/>
    <property type="evidence" value="ECO:0007669"/>
    <property type="project" value="UniProtKB-KW"/>
</dbReference>
<dbReference type="GO" id="GO:0046452">
    <property type="term" value="P:dihydrofolate metabolic process"/>
    <property type="evidence" value="ECO:0007669"/>
    <property type="project" value="TreeGrafter"/>
</dbReference>
<keyword evidence="6" id="KW-0560">Oxidoreductase</keyword>
<dbReference type="InterPro" id="IPR012259">
    <property type="entry name" value="DHFR"/>
</dbReference>
<dbReference type="Proteomes" id="UP000191285">
    <property type="component" value="Unassembled WGS sequence"/>
</dbReference>
<dbReference type="Pfam" id="PF00186">
    <property type="entry name" value="DHFR_1"/>
    <property type="match status" value="1"/>
</dbReference>
<keyword evidence="5" id="KW-0521">NADP</keyword>
<comment type="caution">
    <text evidence="9">The sequence shown here is derived from an EMBL/GenBank/DDBJ whole genome shotgun (WGS) entry which is preliminary data.</text>
</comment>
<dbReference type="STRING" id="303698.A0A1V6SU92"/>
<dbReference type="Gene3D" id="3.40.430.10">
    <property type="entry name" value="Dihydrofolate Reductase, subunit A"/>
    <property type="match status" value="1"/>
</dbReference>
<sequence length="289" mass="31360">MPPSTTNPIPPSLPLTLIVATTPIRVASSSTTVTTHAQNDTNTRLGIGLKGTLPWPRIKADMSFFARVTSRPPVKGTTNAIIMGRKTYDSVPKHLRPLGKRISVVITRDQTGSVREGVLQELEARKAKLAATAKAKAEQAVESATTSMTTSEAEVEPATDAIVTPSLDDALEQLDCTYGVEGRLGKVFVIGGAEIYGASLRGGSVGLQKRPIRIVMTNVVRKPFGEDGKVVEEPFECDTFFPEDQFTVEKGWRSASSEEVTEWVGEEVTGEWKREGDVEVQMVGFEKLK</sequence>
<dbReference type="UniPathway" id="UPA00077">
    <property type="reaction ID" value="UER00158"/>
</dbReference>
<evidence type="ECO:0000256" key="3">
    <source>
        <dbReference type="ARBA" id="ARBA00018886"/>
    </source>
</evidence>
<dbReference type="PRINTS" id="PR00070">
    <property type="entry name" value="DHFR"/>
</dbReference>
<dbReference type="PANTHER" id="PTHR48069">
    <property type="entry name" value="DIHYDROFOLATE REDUCTASE"/>
    <property type="match status" value="1"/>
</dbReference>